<dbReference type="Proteomes" id="UP001341840">
    <property type="component" value="Unassembled WGS sequence"/>
</dbReference>
<proteinExistence type="predicted"/>
<feature type="non-terminal residue" evidence="1">
    <location>
        <position position="1"/>
    </location>
</feature>
<evidence type="ECO:0000313" key="1">
    <source>
        <dbReference type="EMBL" id="MED6154381.1"/>
    </source>
</evidence>
<gene>
    <name evidence="1" type="ORF">PIB30_111869</name>
</gene>
<evidence type="ECO:0000313" key="2">
    <source>
        <dbReference type="Proteomes" id="UP001341840"/>
    </source>
</evidence>
<name>A0ABU6TZW1_9FABA</name>
<dbReference type="EMBL" id="JASCZI010098086">
    <property type="protein sequence ID" value="MED6154381.1"/>
    <property type="molecule type" value="Genomic_DNA"/>
</dbReference>
<organism evidence="1 2">
    <name type="scientific">Stylosanthes scabra</name>
    <dbReference type="NCBI Taxonomy" id="79078"/>
    <lineage>
        <taxon>Eukaryota</taxon>
        <taxon>Viridiplantae</taxon>
        <taxon>Streptophyta</taxon>
        <taxon>Embryophyta</taxon>
        <taxon>Tracheophyta</taxon>
        <taxon>Spermatophyta</taxon>
        <taxon>Magnoliopsida</taxon>
        <taxon>eudicotyledons</taxon>
        <taxon>Gunneridae</taxon>
        <taxon>Pentapetalae</taxon>
        <taxon>rosids</taxon>
        <taxon>fabids</taxon>
        <taxon>Fabales</taxon>
        <taxon>Fabaceae</taxon>
        <taxon>Papilionoideae</taxon>
        <taxon>50 kb inversion clade</taxon>
        <taxon>dalbergioids sensu lato</taxon>
        <taxon>Dalbergieae</taxon>
        <taxon>Pterocarpus clade</taxon>
        <taxon>Stylosanthes</taxon>
    </lineage>
</organism>
<protein>
    <submittedName>
        <fullName evidence="1">Uncharacterized protein</fullName>
    </submittedName>
</protein>
<sequence length="77" mass="8231">IPQLRRAPVVSSDEFNGGFVNSAMNDGEGNSAVTELNGDGTFILVVLSPSTFLSGCYLYLAVLPSLFEATCNSELQW</sequence>
<comment type="caution">
    <text evidence="1">The sequence shown here is derived from an EMBL/GenBank/DDBJ whole genome shotgun (WGS) entry which is preliminary data.</text>
</comment>
<accession>A0ABU6TZW1</accession>
<keyword evidence="2" id="KW-1185">Reference proteome</keyword>
<reference evidence="1 2" key="1">
    <citation type="journal article" date="2023" name="Plants (Basel)">
        <title>Bridging the Gap: Combining Genomics and Transcriptomics Approaches to Understand Stylosanthes scabra, an Orphan Legume from the Brazilian Caatinga.</title>
        <authorList>
            <person name="Ferreira-Neto J.R.C."/>
            <person name="da Silva M.D."/>
            <person name="Binneck E."/>
            <person name="de Melo N.F."/>
            <person name="da Silva R.H."/>
            <person name="de Melo A.L.T.M."/>
            <person name="Pandolfi V."/>
            <person name="Bustamante F.O."/>
            <person name="Brasileiro-Vidal A.C."/>
            <person name="Benko-Iseppon A.M."/>
        </authorList>
    </citation>
    <scope>NUCLEOTIDE SEQUENCE [LARGE SCALE GENOMIC DNA]</scope>
    <source>
        <tissue evidence="1">Leaves</tissue>
    </source>
</reference>